<evidence type="ECO:0000256" key="1">
    <source>
        <dbReference type="ARBA" id="ARBA00007664"/>
    </source>
</evidence>
<dbReference type="Gene3D" id="2.40.10.10">
    <property type="entry name" value="Trypsin-like serine proteases"/>
    <property type="match status" value="1"/>
</dbReference>
<keyword evidence="2 6" id="KW-0645">Protease</keyword>
<keyword evidence="3 6" id="KW-0378">Hydrolase</keyword>
<name>A0A8I6THE3_CIMLE</name>
<dbReference type="InterPro" id="IPR001314">
    <property type="entry name" value="Peptidase_S1A"/>
</dbReference>
<evidence type="ECO:0000256" key="6">
    <source>
        <dbReference type="RuleBase" id="RU363034"/>
    </source>
</evidence>
<evidence type="ECO:0000313" key="10">
    <source>
        <dbReference type="Proteomes" id="UP000494040"/>
    </source>
</evidence>
<feature type="signal peptide" evidence="7">
    <location>
        <begin position="1"/>
        <end position="17"/>
    </location>
</feature>
<evidence type="ECO:0000256" key="4">
    <source>
        <dbReference type="ARBA" id="ARBA00022825"/>
    </source>
</evidence>
<proteinExistence type="inferred from homology"/>
<dbReference type="PRINTS" id="PR00722">
    <property type="entry name" value="CHYMOTRYPSIN"/>
</dbReference>
<evidence type="ECO:0000313" key="9">
    <source>
        <dbReference type="EnsemblMetazoa" id="XP_014249137.1"/>
    </source>
</evidence>
<dbReference type="PROSITE" id="PS00134">
    <property type="entry name" value="TRYPSIN_HIS"/>
    <property type="match status" value="1"/>
</dbReference>
<reference evidence="9" key="1">
    <citation type="submission" date="2022-01" db="UniProtKB">
        <authorList>
            <consortium name="EnsemblMetazoa"/>
        </authorList>
    </citation>
    <scope>IDENTIFICATION</scope>
</reference>
<dbReference type="OMA" id="IHSTCEP"/>
<dbReference type="OrthoDB" id="546450at2759"/>
<dbReference type="GO" id="GO:0004252">
    <property type="term" value="F:serine-type endopeptidase activity"/>
    <property type="evidence" value="ECO:0007669"/>
    <property type="project" value="InterPro"/>
</dbReference>
<evidence type="ECO:0000256" key="5">
    <source>
        <dbReference type="ARBA" id="ARBA00023157"/>
    </source>
</evidence>
<dbReference type="InterPro" id="IPR033116">
    <property type="entry name" value="TRYPSIN_SER"/>
</dbReference>
<dbReference type="AlphaFoldDB" id="A0A8I6THE3"/>
<keyword evidence="7" id="KW-0732">Signal</keyword>
<dbReference type="GO" id="GO:0006508">
    <property type="term" value="P:proteolysis"/>
    <property type="evidence" value="ECO:0007669"/>
    <property type="project" value="UniProtKB-KW"/>
</dbReference>
<dbReference type="EnsemblMetazoa" id="XM_014393651.1">
    <property type="protein sequence ID" value="XP_014249137.1"/>
    <property type="gene ID" value="LOC106666450"/>
</dbReference>
<sequence length="300" mass="33461">MLLWYSIFLVNVALSVGNEKIFGGRYAKEGEFPFVVAIRGKLLCAGALVTMSKVVTAAHCFKLDQNGQVENINLNETWVTAGSVDIENLSDEYDERKIERISVPHGYKVGSRFGGRLDSHDVGLAFLNNPFYVGRKLQVLKIVSRNKAIFKQKWDELVAKRTICYAMGWGATVFSLNDAGEEVVSNPSPKLKVIEVRPLSNRSCQAVYKAEDDMTVYGEVCVDSVKRAESICDGDSGGPLVCDGLSYAILNHGPRCGTTYYPQGYVLFWYYLEFLGLASSSSIPKFHRFLIFFPVLNNYI</sequence>
<dbReference type="PANTHER" id="PTHR24276">
    <property type="entry name" value="POLYSERASE-RELATED"/>
    <property type="match status" value="1"/>
</dbReference>
<comment type="similarity">
    <text evidence="1">Belongs to the peptidase S1 family.</text>
</comment>
<feature type="domain" description="Peptidase S1" evidence="8">
    <location>
        <begin position="21"/>
        <end position="280"/>
    </location>
</feature>
<feature type="chain" id="PRO_5035219773" description="Peptidase S1 domain-containing protein" evidence="7">
    <location>
        <begin position="18"/>
        <end position="300"/>
    </location>
</feature>
<dbReference type="InterPro" id="IPR001254">
    <property type="entry name" value="Trypsin_dom"/>
</dbReference>
<evidence type="ECO:0000256" key="2">
    <source>
        <dbReference type="ARBA" id="ARBA00022670"/>
    </source>
</evidence>
<accession>A0A8I6THE3</accession>
<keyword evidence="4 6" id="KW-0720">Serine protease</keyword>
<dbReference type="KEGG" id="clec:106666450"/>
<evidence type="ECO:0000259" key="8">
    <source>
        <dbReference type="PROSITE" id="PS50240"/>
    </source>
</evidence>
<dbReference type="PANTHER" id="PTHR24276:SF96">
    <property type="entry name" value="PEPTIDASE S1 DOMAIN-CONTAINING PROTEIN"/>
    <property type="match status" value="1"/>
</dbReference>
<dbReference type="InterPro" id="IPR043504">
    <property type="entry name" value="Peptidase_S1_PA_chymotrypsin"/>
</dbReference>
<dbReference type="PROSITE" id="PS50240">
    <property type="entry name" value="TRYPSIN_DOM"/>
    <property type="match status" value="1"/>
</dbReference>
<dbReference type="InterPro" id="IPR018114">
    <property type="entry name" value="TRYPSIN_HIS"/>
</dbReference>
<keyword evidence="5" id="KW-1015">Disulfide bond</keyword>
<dbReference type="Proteomes" id="UP000494040">
    <property type="component" value="Unassembled WGS sequence"/>
</dbReference>
<dbReference type="PROSITE" id="PS00135">
    <property type="entry name" value="TRYPSIN_SER"/>
    <property type="match status" value="1"/>
</dbReference>
<dbReference type="SMART" id="SM00020">
    <property type="entry name" value="Tryp_SPc"/>
    <property type="match status" value="1"/>
</dbReference>
<protein>
    <recommendedName>
        <fullName evidence="8">Peptidase S1 domain-containing protein</fullName>
    </recommendedName>
</protein>
<dbReference type="InterPro" id="IPR009003">
    <property type="entry name" value="Peptidase_S1_PA"/>
</dbReference>
<keyword evidence="10" id="KW-1185">Reference proteome</keyword>
<evidence type="ECO:0000256" key="7">
    <source>
        <dbReference type="SAM" id="SignalP"/>
    </source>
</evidence>
<dbReference type="GeneID" id="106666450"/>
<dbReference type="InterPro" id="IPR050430">
    <property type="entry name" value="Peptidase_S1"/>
</dbReference>
<evidence type="ECO:0000256" key="3">
    <source>
        <dbReference type="ARBA" id="ARBA00022801"/>
    </source>
</evidence>
<organism evidence="9 10">
    <name type="scientific">Cimex lectularius</name>
    <name type="common">Bed bug</name>
    <name type="synonym">Acanthia lectularia</name>
    <dbReference type="NCBI Taxonomy" id="79782"/>
    <lineage>
        <taxon>Eukaryota</taxon>
        <taxon>Metazoa</taxon>
        <taxon>Ecdysozoa</taxon>
        <taxon>Arthropoda</taxon>
        <taxon>Hexapoda</taxon>
        <taxon>Insecta</taxon>
        <taxon>Pterygota</taxon>
        <taxon>Neoptera</taxon>
        <taxon>Paraneoptera</taxon>
        <taxon>Hemiptera</taxon>
        <taxon>Heteroptera</taxon>
        <taxon>Panheteroptera</taxon>
        <taxon>Cimicomorpha</taxon>
        <taxon>Cimicidae</taxon>
        <taxon>Cimex</taxon>
    </lineage>
</organism>
<dbReference type="SUPFAM" id="SSF50494">
    <property type="entry name" value="Trypsin-like serine proteases"/>
    <property type="match status" value="1"/>
</dbReference>
<dbReference type="RefSeq" id="XP_014249137.1">
    <property type="nucleotide sequence ID" value="XM_014393651.1"/>
</dbReference>
<dbReference type="Pfam" id="PF00089">
    <property type="entry name" value="Trypsin"/>
    <property type="match status" value="1"/>
</dbReference>